<protein>
    <submittedName>
        <fullName evidence="4">Uncharacterized protein</fullName>
    </submittedName>
</protein>
<feature type="non-terminal residue" evidence="4">
    <location>
        <position position="153"/>
    </location>
</feature>
<dbReference type="GO" id="GO:0005829">
    <property type="term" value="C:cytosol"/>
    <property type="evidence" value="ECO:0007669"/>
    <property type="project" value="TreeGrafter"/>
</dbReference>
<keyword evidence="5" id="KW-1185">Reference proteome</keyword>
<evidence type="ECO:0000313" key="4">
    <source>
        <dbReference type="EMBL" id="KAK7017079.1"/>
    </source>
</evidence>
<dbReference type="GO" id="GO:0051289">
    <property type="term" value="P:protein homotetramerization"/>
    <property type="evidence" value="ECO:0007669"/>
    <property type="project" value="TreeGrafter"/>
</dbReference>
<reference evidence="4 5" key="1">
    <citation type="submission" date="2023-11" db="EMBL/GenBank/DDBJ databases">
        <title>Halocaridina rubra genome assembly.</title>
        <authorList>
            <person name="Smith C."/>
        </authorList>
    </citation>
    <scope>NUCLEOTIDE SEQUENCE [LARGE SCALE GENOMIC DNA]</scope>
    <source>
        <strain evidence="4">EP-1</strain>
        <tissue evidence="4">Whole</tissue>
    </source>
</reference>
<dbReference type="GO" id="GO:0046500">
    <property type="term" value="P:S-adenosylmethionine metabolic process"/>
    <property type="evidence" value="ECO:0007669"/>
    <property type="project" value="TreeGrafter"/>
</dbReference>
<dbReference type="AlphaFoldDB" id="A0AAN8WF33"/>
<dbReference type="GO" id="GO:1901052">
    <property type="term" value="P:sarcosine metabolic process"/>
    <property type="evidence" value="ECO:0007669"/>
    <property type="project" value="TreeGrafter"/>
</dbReference>
<comment type="caution">
    <text evidence="4">The sequence shown here is derived from an EMBL/GenBank/DDBJ whole genome shotgun (WGS) entry which is preliminary data.</text>
</comment>
<sequence>MDNHCTGLCRRKAGHINSKKAIFPNLVSMESAERDEHAHRNFFYGHSDHVQDIKTSVLYVNGKPSLVTLDYVMDVTGVTRDETDSDISKKGRVEGTTRGNFRLSYFPHRVKVFSELLKESFGEGSVHCVYGDFKPPGVVNDPAFYVHVIQKPS</sequence>
<proteinExistence type="predicted"/>
<evidence type="ECO:0000256" key="1">
    <source>
        <dbReference type="ARBA" id="ARBA00022603"/>
    </source>
</evidence>
<dbReference type="GO" id="GO:0046498">
    <property type="term" value="P:S-adenosylhomocysteine metabolic process"/>
    <property type="evidence" value="ECO:0007669"/>
    <property type="project" value="TreeGrafter"/>
</dbReference>
<dbReference type="GO" id="GO:0006111">
    <property type="term" value="P:regulation of gluconeogenesis"/>
    <property type="evidence" value="ECO:0007669"/>
    <property type="project" value="TreeGrafter"/>
</dbReference>
<evidence type="ECO:0000256" key="3">
    <source>
        <dbReference type="ARBA" id="ARBA00022691"/>
    </source>
</evidence>
<dbReference type="GO" id="GO:0017174">
    <property type="term" value="F:glycine N-methyltransferase activity"/>
    <property type="evidence" value="ECO:0007669"/>
    <property type="project" value="InterPro"/>
</dbReference>
<keyword evidence="3" id="KW-0949">S-adenosyl-L-methionine</keyword>
<dbReference type="Proteomes" id="UP001381693">
    <property type="component" value="Unassembled WGS sequence"/>
</dbReference>
<dbReference type="GO" id="GO:0032259">
    <property type="term" value="P:methylation"/>
    <property type="evidence" value="ECO:0007669"/>
    <property type="project" value="UniProtKB-KW"/>
</dbReference>
<dbReference type="PANTHER" id="PTHR16458:SF2">
    <property type="entry name" value="GLYCINE N-METHYLTRANSFERASE"/>
    <property type="match status" value="1"/>
</dbReference>
<accession>A0AAN8WF33</accession>
<dbReference type="GO" id="GO:0016594">
    <property type="term" value="F:glycine binding"/>
    <property type="evidence" value="ECO:0007669"/>
    <property type="project" value="TreeGrafter"/>
</dbReference>
<dbReference type="GO" id="GO:0042802">
    <property type="term" value="F:identical protein binding"/>
    <property type="evidence" value="ECO:0007669"/>
    <property type="project" value="TreeGrafter"/>
</dbReference>
<name>A0AAN8WF33_HALRR</name>
<evidence type="ECO:0000256" key="2">
    <source>
        <dbReference type="ARBA" id="ARBA00022679"/>
    </source>
</evidence>
<dbReference type="GO" id="GO:0006730">
    <property type="term" value="P:one-carbon metabolic process"/>
    <property type="evidence" value="ECO:0007669"/>
    <property type="project" value="TreeGrafter"/>
</dbReference>
<dbReference type="GO" id="GO:1904047">
    <property type="term" value="F:S-adenosyl-L-methionine binding"/>
    <property type="evidence" value="ECO:0007669"/>
    <property type="project" value="TreeGrafter"/>
</dbReference>
<gene>
    <name evidence="4" type="ORF">SK128_027487</name>
</gene>
<keyword evidence="2" id="KW-0808">Transferase</keyword>
<dbReference type="PANTHER" id="PTHR16458">
    <property type="entry name" value="GLYCINE N-METHYLTRANSFERASE"/>
    <property type="match status" value="1"/>
</dbReference>
<dbReference type="EMBL" id="JAXCGZ010023103">
    <property type="protein sequence ID" value="KAK7017079.1"/>
    <property type="molecule type" value="Genomic_DNA"/>
</dbReference>
<dbReference type="InterPro" id="IPR014369">
    <property type="entry name" value="Gly/Sar_N_MeTrfase"/>
</dbReference>
<keyword evidence="1" id="KW-0489">Methyltransferase</keyword>
<evidence type="ECO:0000313" key="5">
    <source>
        <dbReference type="Proteomes" id="UP001381693"/>
    </source>
</evidence>
<dbReference type="Gene3D" id="3.30.46.10">
    <property type="entry name" value="Glycine N-methyltransferase, chain A, domain 1"/>
    <property type="match status" value="1"/>
</dbReference>
<organism evidence="4 5">
    <name type="scientific">Halocaridina rubra</name>
    <name type="common">Hawaiian red shrimp</name>
    <dbReference type="NCBI Taxonomy" id="373956"/>
    <lineage>
        <taxon>Eukaryota</taxon>
        <taxon>Metazoa</taxon>
        <taxon>Ecdysozoa</taxon>
        <taxon>Arthropoda</taxon>
        <taxon>Crustacea</taxon>
        <taxon>Multicrustacea</taxon>
        <taxon>Malacostraca</taxon>
        <taxon>Eumalacostraca</taxon>
        <taxon>Eucarida</taxon>
        <taxon>Decapoda</taxon>
        <taxon>Pleocyemata</taxon>
        <taxon>Caridea</taxon>
        <taxon>Atyoidea</taxon>
        <taxon>Atyidae</taxon>
        <taxon>Halocaridina</taxon>
    </lineage>
</organism>